<dbReference type="EMBL" id="LSMT01002796">
    <property type="protein sequence ID" value="PFX11334.1"/>
    <property type="molecule type" value="Genomic_DNA"/>
</dbReference>
<dbReference type="NCBIfam" id="NF003406">
    <property type="entry name" value="PRK04761.1"/>
    <property type="match status" value="1"/>
</dbReference>
<dbReference type="STRING" id="50429.A0A2B4QYL9"/>
<dbReference type="OrthoDB" id="10066516at2759"/>
<dbReference type="GO" id="GO:0005737">
    <property type="term" value="C:cytoplasm"/>
    <property type="evidence" value="ECO:0007669"/>
    <property type="project" value="UniProtKB-SubCell"/>
</dbReference>
<gene>
    <name evidence="11" type="primary">plsX</name>
    <name evidence="11" type="ORF">AWC38_SpisGene24998</name>
</gene>
<evidence type="ECO:0000256" key="10">
    <source>
        <dbReference type="ARBA" id="ARBA00046608"/>
    </source>
</evidence>
<dbReference type="InterPro" id="IPR012281">
    <property type="entry name" value="Phospholipid_synth_PlsX-like"/>
</dbReference>
<protein>
    <submittedName>
        <fullName evidence="11">Phosphate acyltransferase</fullName>
    </submittedName>
</protein>
<sequence length="543" mass="59363">MKVSILVSATKEAREAANLLLKHHESVPPSQADVLVVLGGDGTMLEMLHRYIDDRKPVYGMNCGTVGFLMNTFRPENLMERLKRAQVAHLRPLRMQVKNYQGESHEALAINEVSLLRQSAQAAKIRVSVDNHERLKELVCDGVLVSTPAGSTAYNFSAHGPILPIGSNLLALTPISAFRPRRWRGALLPHRSSVEFEIHETEKRPVSAVADFYEVRNVVHVSVAEDPEKEIKILFDPEHALEERIISEQFIRRVELTHTSEVISADMKPSAALRGSKNSSMRLAIEAVKEGRADAVVSAGNTGAYMALSKISLRTLKGIDRPAITTVLPSITGDVVMLDLGANVECSPENLVQFAIMGEVFARCVLGKDNPSVGLLNVGVEELKGNPTVREAHEFLKTNNVVPNLYGFVEGDDFAKGTVDVLVTDGFTGNVALKSIEGTVRLVTGYLRKSLKKSWLTRLVSPLFLPILQSLRQKLDPRRHNGAIFLGLNGIAVKSHGGTDAFGFSHAVGVAVDIVNNRVNDRICAELKDSDRLAAAKRSSTSE</sequence>
<name>A0A2B4QYL9_STYPI</name>
<accession>A0A2B4QYL9</accession>
<dbReference type="GO" id="GO:0003951">
    <property type="term" value="F:NAD+ kinase activity"/>
    <property type="evidence" value="ECO:0007669"/>
    <property type="project" value="InterPro"/>
</dbReference>
<dbReference type="NCBIfam" id="TIGR00182">
    <property type="entry name" value="plsX"/>
    <property type="match status" value="1"/>
</dbReference>
<keyword evidence="12" id="KW-1185">Reference proteome</keyword>
<comment type="similarity">
    <text evidence="3">Belongs to the NAD kinase family.</text>
</comment>
<dbReference type="Gene3D" id="3.40.50.10330">
    <property type="entry name" value="Probable inorganic polyphosphate/atp-NAD kinase, domain 1"/>
    <property type="match status" value="1"/>
</dbReference>
<dbReference type="HAMAP" id="MF_00361">
    <property type="entry name" value="NAD_kinase"/>
    <property type="match status" value="1"/>
</dbReference>
<dbReference type="Pfam" id="PF01513">
    <property type="entry name" value="NAD_kinase"/>
    <property type="match status" value="1"/>
</dbReference>
<keyword evidence="7" id="KW-0443">Lipid metabolism</keyword>
<evidence type="ECO:0000256" key="1">
    <source>
        <dbReference type="ARBA" id="ARBA00001232"/>
    </source>
</evidence>
<dbReference type="PANTHER" id="PTHR30100:SF1">
    <property type="entry name" value="PHOSPHATE ACYLTRANSFERASE"/>
    <property type="match status" value="1"/>
</dbReference>
<organism evidence="11 12">
    <name type="scientific">Stylophora pistillata</name>
    <name type="common">Smooth cauliflower coral</name>
    <dbReference type="NCBI Taxonomy" id="50429"/>
    <lineage>
        <taxon>Eukaryota</taxon>
        <taxon>Metazoa</taxon>
        <taxon>Cnidaria</taxon>
        <taxon>Anthozoa</taxon>
        <taxon>Hexacorallia</taxon>
        <taxon>Scleractinia</taxon>
        <taxon>Astrocoeniina</taxon>
        <taxon>Pocilloporidae</taxon>
        <taxon>Stylophora</taxon>
    </lineage>
</organism>
<evidence type="ECO:0000256" key="9">
    <source>
        <dbReference type="ARBA" id="ARBA00023264"/>
    </source>
</evidence>
<dbReference type="Pfam" id="PF20143">
    <property type="entry name" value="NAD_kinase_C"/>
    <property type="match status" value="1"/>
</dbReference>
<comment type="subcellular location">
    <subcellularLocation>
        <location evidence="2">Cytoplasm</location>
    </subcellularLocation>
</comment>
<evidence type="ECO:0000256" key="7">
    <source>
        <dbReference type="ARBA" id="ARBA00023098"/>
    </source>
</evidence>
<dbReference type="InterPro" id="IPR016064">
    <property type="entry name" value="NAD/diacylglycerol_kinase_sf"/>
</dbReference>
<evidence type="ECO:0000313" key="12">
    <source>
        <dbReference type="Proteomes" id="UP000225706"/>
    </source>
</evidence>
<reference evidence="12" key="1">
    <citation type="journal article" date="2017" name="bioRxiv">
        <title>Comparative analysis of the genomes of Stylophora pistillata and Acropora digitifera provides evidence for extensive differences between species of corals.</title>
        <authorList>
            <person name="Voolstra C.R."/>
            <person name="Li Y."/>
            <person name="Liew Y.J."/>
            <person name="Baumgarten S."/>
            <person name="Zoccola D."/>
            <person name="Flot J.-F."/>
            <person name="Tambutte S."/>
            <person name="Allemand D."/>
            <person name="Aranda M."/>
        </authorList>
    </citation>
    <scope>NUCLEOTIDE SEQUENCE [LARGE SCALE GENOMIC DNA]</scope>
</reference>
<dbReference type="HAMAP" id="MF_00019">
    <property type="entry name" value="PlsX"/>
    <property type="match status" value="1"/>
</dbReference>
<dbReference type="SUPFAM" id="SSF111331">
    <property type="entry name" value="NAD kinase/diacylglycerol kinase-like"/>
    <property type="match status" value="1"/>
</dbReference>
<dbReference type="Pfam" id="PF02504">
    <property type="entry name" value="FA_synthesis"/>
    <property type="match status" value="1"/>
</dbReference>
<keyword evidence="5" id="KW-0444">Lipid biosynthesis</keyword>
<dbReference type="InterPro" id="IPR002504">
    <property type="entry name" value="NADK"/>
</dbReference>
<dbReference type="SUPFAM" id="SSF53659">
    <property type="entry name" value="Isocitrate/Isopropylmalate dehydrogenase-like"/>
    <property type="match status" value="1"/>
</dbReference>
<dbReference type="GO" id="GO:0008654">
    <property type="term" value="P:phospholipid biosynthetic process"/>
    <property type="evidence" value="ECO:0007669"/>
    <property type="project" value="UniProtKB-KW"/>
</dbReference>
<keyword evidence="8" id="KW-0594">Phospholipid biosynthesis</keyword>
<dbReference type="GO" id="GO:0043811">
    <property type="term" value="F:phosphate:acyl-[acyl carrier protein] acyltransferase activity"/>
    <property type="evidence" value="ECO:0007669"/>
    <property type="project" value="UniProtKB-EC"/>
</dbReference>
<evidence type="ECO:0000256" key="2">
    <source>
        <dbReference type="ARBA" id="ARBA00004496"/>
    </source>
</evidence>
<proteinExistence type="inferred from homology"/>
<evidence type="ECO:0000256" key="8">
    <source>
        <dbReference type="ARBA" id="ARBA00023209"/>
    </source>
</evidence>
<dbReference type="GO" id="GO:0006633">
    <property type="term" value="P:fatty acid biosynthetic process"/>
    <property type="evidence" value="ECO:0007669"/>
    <property type="project" value="InterPro"/>
</dbReference>
<dbReference type="PANTHER" id="PTHR30100">
    <property type="entry name" value="FATTY ACID/PHOSPHOLIPID SYNTHESIS PROTEIN PLSX"/>
    <property type="match status" value="1"/>
</dbReference>
<evidence type="ECO:0000256" key="4">
    <source>
        <dbReference type="ARBA" id="ARBA00022490"/>
    </source>
</evidence>
<keyword evidence="11" id="KW-0012">Acyltransferase</keyword>
<keyword evidence="9" id="KW-1208">Phospholipid metabolism</keyword>
<comment type="subunit">
    <text evidence="10">Homodimer. Probably interacts with PlsY.</text>
</comment>
<dbReference type="InterPro" id="IPR003664">
    <property type="entry name" value="FA_synthesis"/>
</dbReference>
<dbReference type="AlphaFoldDB" id="A0A2B4QYL9"/>
<dbReference type="GO" id="GO:0006741">
    <property type="term" value="P:NADP+ biosynthetic process"/>
    <property type="evidence" value="ECO:0007669"/>
    <property type="project" value="InterPro"/>
</dbReference>
<comment type="caution">
    <text evidence="11">The sequence shown here is derived from an EMBL/GenBank/DDBJ whole genome shotgun (WGS) entry which is preliminary data.</text>
</comment>
<keyword evidence="4" id="KW-0963">Cytoplasm</keyword>
<evidence type="ECO:0000256" key="6">
    <source>
        <dbReference type="ARBA" id="ARBA00022679"/>
    </source>
</evidence>
<evidence type="ECO:0000313" key="11">
    <source>
        <dbReference type="EMBL" id="PFX11334.1"/>
    </source>
</evidence>
<keyword evidence="6 11" id="KW-0808">Transferase</keyword>
<comment type="catalytic activity">
    <reaction evidence="1">
        <text>a fatty acyl-[ACP] + phosphate = an acyl phosphate + holo-[ACP]</text>
        <dbReference type="Rhea" id="RHEA:42292"/>
        <dbReference type="Rhea" id="RHEA-COMP:9685"/>
        <dbReference type="Rhea" id="RHEA-COMP:14125"/>
        <dbReference type="ChEBI" id="CHEBI:43474"/>
        <dbReference type="ChEBI" id="CHEBI:59918"/>
        <dbReference type="ChEBI" id="CHEBI:64479"/>
        <dbReference type="ChEBI" id="CHEBI:138651"/>
        <dbReference type="EC" id="2.3.1.274"/>
    </reaction>
</comment>
<dbReference type="Gene3D" id="3.40.718.10">
    <property type="entry name" value="Isopropylmalate Dehydrogenase"/>
    <property type="match status" value="1"/>
</dbReference>
<evidence type="ECO:0000256" key="5">
    <source>
        <dbReference type="ARBA" id="ARBA00022516"/>
    </source>
</evidence>
<dbReference type="InterPro" id="IPR017438">
    <property type="entry name" value="ATP-NAD_kinase_N"/>
</dbReference>
<evidence type="ECO:0000256" key="3">
    <source>
        <dbReference type="ARBA" id="ARBA00010995"/>
    </source>
</evidence>
<dbReference type="Proteomes" id="UP000225706">
    <property type="component" value="Unassembled WGS sequence"/>
</dbReference>